<feature type="non-terminal residue" evidence="6">
    <location>
        <position position="140"/>
    </location>
</feature>
<dbReference type="Pfam" id="PF08344">
    <property type="entry name" value="TRP_2"/>
    <property type="match status" value="1"/>
</dbReference>
<organism evidence="6 7">
    <name type="scientific">Adineta steineri</name>
    <dbReference type="NCBI Taxonomy" id="433720"/>
    <lineage>
        <taxon>Eukaryota</taxon>
        <taxon>Metazoa</taxon>
        <taxon>Spiralia</taxon>
        <taxon>Gnathifera</taxon>
        <taxon>Rotifera</taxon>
        <taxon>Eurotatoria</taxon>
        <taxon>Bdelloidea</taxon>
        <taxon>Adinetida</taxon>
        <taxon>Adinetidae</taxon>
        <taxon>Adineta</taxon>
    </lineage>
</organism>
<dbReference type="GO" id="GO:0051480">
    <property type="term" value="P:regulation of cytosolic calcium ion concentration"/>
    <property type="evidence" value="ECO:0007669"/>
    <property type="project" value="TreeGrafter"/>
</dbReference>
<evidence type="ECO:0000313" key="6">
    <source>
        <dbReference type="EMBL" id="CAF4426953.1"/>
    </source>
</evidence>
<keyword evidence="2" id="KW-0677">Repeat</keyword>
<dbReference type="InterPro" id="IPR002153">
    <property type="entry name" value="TRPC_channel"/>
</dbReference>
<proteinExistence type="predicted"/>
<dbReference type="GO" id="GO:0015279">
    <property type="term" value="F:store-operated calcium channel activity"/>
    <property type="evidence" value="ECO:0007669"/>
    <property type="project" value="TreeGrafter"/>
</dbReference>
<comment type="caution">
    <text evidence="6">The sequence shown here is derived from an EMBL/GenBank/DDBJ whole genome shotgun (WGS) entry which is preliminary data.</text>
</comment>
<dbReference type="PANTHER" id="PTHR10117">
    <property type="entry name" value="TRANSIENT RECEPTOR POTENTIAL CHANNEL"/>
    <property type="match status" value="1"/>
</dbReference>
<dbReference type="GO" id="GO:0070679">
    <property type="term" value="F:inositol 1,4,5 trisphosphate binding"/>
    <property type="evidence" value="ECO:0007669"/>
    <property type="project" value="TreeGrafter"/>
</dbReference>
<accession>A0A820QRJ2</accession>
<keyword evidence="1" id="KW-0813">Transport</keyword>
<keyword evidence="3" id="KW-0406">Ion transport</keyword>
<evidence type="ECO:0000256" key="3">
    <source>
        <dbReference type="ARBA" id="ARBA00023065"/>
    </source>
</evidence>
<dbReference type="PANTHER" id="PTHR10117:SF54">
    <property type="entry name" value="TRANSIENT RECEPTOR POTENTIAL-GAMMA PROTEIN"/>
    <property type="match status" value="1"/>
</dbReference>
<gene>
    <name evidence="6" type="ORF">KXQ929_LOCUS52547</name>
</gene>
<sequence>MGHTNIADFIMNHPTYLTFYGGFLDVNHPQAFDDSQFSSDITPLILAAQHNRLQIVHQLLTKGERIKKPHASMCPCVDCADSSAYDSFRQAQVRLSAYKGLSSEVYIALTYPDPILQAFELSHELRTLAKVEHYFREDYE</sequence>
<evidence type="ECO:0000256" key="2">
    <source>
        <dbReference type="ARBA" id="ARBA00022737"/>
    </source>
</evidence>
<evidence type="ECO:0000256" key="1">
    <source>
        <dbReference type="ARBA" id="ARBA00022448"/>
    </source>
</evidence>
<reference evidence="6" key="1">
    <citation type="submission" date="2021-02" db="EMBL/GenBank/DDBJ databases">
        <authorList>
            <person name="Nowell W R."/>
        </authorList>
    </citation>
    <scope>NUCLEOTIDE SEQUENCE</scope>
</reference>
<dbReference type="SMART" id="SM01420">
    <property type="entry name" value="TRP_2"/>
    <property type="match status" value="1"/>
</dbReference>
<dbReference type="GO" id="GO:0005886">
    <property type="term" value="C:plasma membrane"/>
    <property type="evidence" value="ECO:0007669"/>
    <property type="project" value="TreeGrafter"/>
</dbReference>
<dbReference type="EMBL" id="CAJOBB010028020">
    <property type="protein sequence ID" value="CAF4426953.1"/>
    <property type="molecule type" value="Genomic_DNA"/>
</dbReference>
<evidence type="ECO:0000259" key="5">
    <source>
        <dbReference type="SMART" id="SM01420"/>
    </source>
</evidence>
<feature type="domain" description="Transient receptor ion channel" evidence="5">
    <location>
        <begin position="74"/>
        <end position="136"/>
    </location>
</feature>
<name>A0A820QRJ2_9BILA</name>
<evidence type="ECO:0000313" key="7">
    <source>
        <dbReference type="Proteomes" id="UP000663868"/>
    </source>
</evidence>
<evidence type="ECO:0000256" key="4">
    <source>
        <dbReference type="ARBA" id="ARBA00023303"/>
    </source>
</evidence>
<dbReference type="GO" id="GO:0034703">
    <property type="term" value="C:cation channel complex"/>
    <property type="evidence" value="ECO:0007669"/>
    <property type="project" value="TreeGrafter"/>
</dbReference>
<keyword evidence="4" id="KW-0407">Ion channel</keyword>
<dbReference type="AlphaFoldDB" id="A0A820QRJ2"/>
<protein>
    <recommendedName>
        <fullName evidence="5">Transient receptor ion channel domain-containing protein</fullName>
    </recommendedName>
</protein>
<dbReference type="Proteomes" id="UP000663868">
    <property type="component" value="Unassembled WGS sequence"/>
</dbReference>
<dbReference type="InterPro" id="IPR013555">
    <property type="entry name" value="TRP_dom"/>
</dbReference>